<reference evidence="3" key="1">
    <citation type="submission" date="2016-10" db="EMBL/GenBank/DDBJ databases">
        <authorList>
            <person name="Varghese N."/>
            <person name="Submissions S."/>
        </authorList>
    </citation>
    <scope>NUCLEOTIDE SEQUENCE [LARGE SCALE GENOMIC DNA]</scope>
    <source>
        <strain evidence="3">DSM 22251</strain>
    </source>
</reference>
<feature type="compositionally biased region" description="Basic and acidic residues" evidence="1">
    <location>
        <begin position="29"/>
        <end position="62"/>
    </location>
</feature>
<keyword evidence="3" id="KW-1185">Reference proteome</keyword>
<feature type="compositionally biased region" description="Basic and acidic residues" evidence="1">
    <location>
        <begin position="1"/>
        <end position="18"/>
    </location>
</feature>
<feature type="region of interest" description="Disordered" evidence="1">
    <location>
        <begin position="1"/>
        <end position="62"/>
    </location>
</feature>
<accession>A0A1I3KDV1</accession>
<dbReference type="RefSeq" id="WP_143068741.1">
    <property type="nucleotide sequence ID" value="NZ_FORQ01000001.1"/>
</dbReference>
<evidence type="ECO:0000313" key="3">
    <source>
        <dbReference type="Proteomes" id="UP000242560"/>
    </source>
</evidence>
<evidence type="ECO:0000313" key="2">
    <source>
        <dbReference type="EMBL" id="SFI70375.1"/>
    </source>
</evidence>
<dbReference type="EMBL" id="FORQ01000001">
    <property type="protein sequence ID" value="SFI70375.1"/>
    <property type="molecule type" value="Genomic_DNA"/>
</dbReference>
<gene>
    <name evidence="2" type="ORF">SAMN05421638_0737</name>
</gene>
<proteinExistence type="predicted"/>
<dbReference type="AlphaFoldDB" id="A0A1I3KDV1"/>
<organism evidence="2 3">
    <name type="scientific">Kaistella treverensis</name>
    <dbReference type="NCBI Taxonomy" id="631455"/>
    <lineage>
        <taxon>Bacteria</taxon>
        <taxon>Pseudomonadati</taxon>
        <taxon>Bacteroidota</taxon>
        <taxon>Flavobacteriia</taxon>
        <taxon>Flavobacteriales</taxon>
        <taxon>Weeksellaceae</taxon>
        <taxon>Chryseobacterium group</taxon>
        <taxon>Kaistella</taxon>
    </lineage>
</organism>
<protein>
    <submittedName>
        <fullName evidence="2">Uncharacterized protein</fullName>
    </submittedName>
</protein>
<evidence type="ECO:0000256" key="1">
    <source>
        <dbReference type="SAM" id="MobiDB-lite"/>
    </source>
</evidence>
<sequence>MHHDETKKTIESDVKKQNQDFPNIPASSDKVKSEETVKKEVKEGSKLNPDGKTDNTEKNREK</sequence>
<name>A0A1I3KDV1_9FLAO</name>
<dbReference type="Proteomes" id="UP000242560">
    <property type="component" value="Unassembled WGS sequence"/>
</dbReference>